<proteinExistence type="predicted"/>
<gene>
    <name evidence="1" type="ORF">A2864_00555</name>
</gene>
<dbReference type="AlphaFoldDB" id="A0A1G1WIM6"/>
<dbReference type="Proteomes" id="UP000177900">
    <property type="component" value="Unassembled WGS sequence"/>
</dbReference>
<dbReference type="EMBL" id="MHCV01000021">
    <property type="protein sequence ID" value="OGY27579.1"/>
    <property type="molecule type" value="Genomic_DNA"/>
</dbReference>
<evidence type="ECO:0000313" key="2">
    <source>
        <dbReference type="Proteomes" id="UP000177900"/>
    </source>
</evidence>
<sequence>MGLQWSTNWNSDRPTRNRSLLQRMFAFCSNRARHRCTAQSQQERPQANQEPRVFTLDLPTLILGFLFPNFWLAHEVVESYTQYSASARSAEGIEYECAIILCK</sequence>
<name>A0A1G1WIM6_9BACT</name>
<organism evidence="1 2">
    <name type="scientific">Candidatus Woykebacteria bacterium RIFCSPHIGHO2_01_FULL_39_12</name>
    <dbReference type="NCBI Taxonomy" id="1802599"/>
    <lineage>
        <taxon>Bacteria</taxon>
        <taxon>Candidatus Woykeibacteriota</taxon>
    </lineage>
</organism>
<accession>A0A1G1WIM6</accession>
<evidence type="ECO:0000313" key="1">
    <source>
        <dbReference type="EMBL" id="OGY27579.1"/>
    </source>
</evidence>
<reference evidence="1 2" key="1">
    <citation type="journal article" date="2016" name="Nat. Commun.">
        <title>Thousands of microbial genomes shed light on interconnected biogeochemical processes in an aquifer system.</title>
        <authorList>
            <person name="Anantharaman K."/>
            <person name="Brown C.T."/>
            <person name="Hug L.A."/>
            <person name="Sharon I."/>
            <person name="Castelle C.J."/>
            <person name="Probst A.J."/>
            <person name="Thomas B.C."/>
            <person name="Singh A."/>
            <person name="Wilkins M.J."/>
            <person name="Karaoz U."/>
            <person name="Brodie E.L."/>
            <person name="Williams K.H."/>
            <person name="Hubbard S.S."/>
            <person name="Banfield J.F."/>
        </authorList>
    </citation>
    <scope>NUCLEOTIDE SEQUENCE [LARGE SCALE GENOMIC DNA]</scope>
</reference>
<comment type="caution">
    <text evidence="1">The sequence shown here is derived from an EMBL/GenBank/DDBJ whole genome shotgun (WGS) entry which is preliminary data.</text>
</comment>
<protein>
    <submittedName>
        <fullName evidence="1">Uncharacterized protein</fullName>
    </submittedName>
</protein>